<organism evidence="11 12">
    <name type="scientific">Steinernema hermaphroditum</name>
    <dbReference type="NCBI Taxonomy" id="289476"/>
    <lineage>
        <taxon>Eukaryota</taxon>
        <taxon>Metazoa</taxon>
        <taxon>Ecdysozoa</taxon>
        <taxon>Nematoda</taxon>
        <taxon>Chromadorea</taxon>
        <taxon>Rhabditida</taxon>
        <taxon>Tylenchina</taxon>
        <taxon>Panagrolaimomorpha</taxon>
        <taxon>Strongyloidoidea</taxon>
        <taxon>Steinernematidae</taxon>
        <taxon>Steinernema</taxon>
    </lineage>
</organism>
<evidence type="ECO:0000256" key="8">
    <source>
        <dbReference type="SAM" id="Phobius"/>
    </source>
</evidence>
<evidence type="ECO:0000256" key="7">
    <source>
        <dbReference type="SAM" id="MobiDB-lite"/>
    </source>
</evidence>
<evidence type="ECO:0000313" key="12">
    <source>
        <dbReference type="Proteomes" id="UP001175271"/>
    </source>
</evidence>
<evidence type="ECO:0000256" key="1">
    <source>
        <dbReference type="ARBA" id="ARBA00004141"/>
    </source>
</evidence>
<evidence type="ECO:0000256" key="2">
    <source>
        <dbReference type="ARBA" id="ARBA00009976"/>
    </source>
</evidence>
<dbReference type="InterPro" id="IPR007271">
    <property type="entry name" value="Nuc_sug_transpt"/>
</dbReference>
<name>A0AA39HUW2_9BILA</name>
<feature type="region of interest" description="Disordered" evidence="7">
    <location>
        <begin position="114"/>
        <end position="137"/>
    </location>
</feature>
<feature type="transmembrane region" description="Helical" evidence="8">
    <location>
        <begin position="267"/>
        <end position="289"/>
    </location>
</feature>
<feature type="transmembrane region" description="Helical" evidence="8">
    <location>
        <begin position="329"/>
        <end position="349"/>
    </location>
</feature>
<keyword evidence="3" id="KW-0762">Sugar transport</keyword>
<feature type="transmembrane region" description="Helical" evidence="8">
    <location>
        <begin position="394"/>
        <end position="417"/>
    </location>
</feature>
<dbReference type="Pfam" id="PF00984">
    <property type="entry name" value="UDPG_MGDP_dh"/>
    <property type="match status" value="1"/>
</dbReference>
<dbReference type="Gene3D" id="3.40.50.720">
    <property type="entry name" value="NAD(P)-binding Rossmann-like Domain"/>
    <property type="match status" value="1"/>
</dbReference>
<protein>
    <recommendedName>
        <fullName evidence="10">UDP-glucose/GDP-mannose dehydrogenase dimerisation domain-containing protein</fullName>
    </recommendedName>
</protein>
<dbReference type="Proteomes" id="UP001175271">
    <property type="component" value="Unassembled WGS sequence"/>
</dbReference>
<feature type="transmembrane region" description="Helical" evidence="8">
    <location>
        <begin position="162"/>
        <end position="183"/>
    </location>
</feature>
<evidence type="ECO:0000256" key="3">
    <source>
        <dbReference type="ARBA" id="ARBA00022597"/>
    </source>
</evidence>
<comment type="caution">
    <text evidence="11">The sequence shown here is derived from an EMBL/GenBank/DDBJ whole genome shotgun (WGS) entry which is preliminary data.</text>
</comment>
<keyword evidence="12" id="KW-1185">Reference proteome</keyword>
<feature type="transmembrane region" description="Helical" evidence="8">
    <location>
        <begin position="296"/>
        <end position="314"/>
    </location>
</feature>
<dbReference type="SUPFAM" id="SSF103481">
    <property type="entry name" value="Multidrug resistance efflux transporter EmrE"/>
    <property type="match status" value="1"/>
</dbReference>
<accession>A0AA39HUW2</accession>
<evidence type="ECO:0000256" key="5">
    <source>
        <dbReference type="ARBA" id="ARBA00022989"/>
    </source>
</evidence>
<keyword evidence="9" id="KW-0732">Signal</keyword>
<dbReference type="AlphaFoldDB" id="A0AA39HUW2"/>
<dbReference type="GO" id="GO:0051287">
    <property type="term" value="F:NAD binding"/>
    <property type="evidence" value="ECO:0007669"/>
    <property type="project" value="InterPro"/>
</dbReference>
<dbReference type="NCBIfam" id="TIGR00803">
    <property type="entry name" value="nst"/>
    <property type="match status" value="1"/>
</dbReference>
<feature type="domain" description="UDP-glucose/GDP-mannose dehydrogenase dimerisation" evidence="10">
    <location>
        <begin position="1"/>
        <end position="51"/>
    </location>
</feature>
<feature type="transmembrane region" description="Helical" evidence="8">
    <location>
        <begin position="429"/>
        <end position="448"/>
    </location>
</feature>
<sequence length="480" mass="52828">MSKLVASAFLAQRISLINAVSSICEATGADVREVAHAIGLNSRIGPKFLQALEAIPSHFDPIVLLNCHKNKPCSLHIDWSKSDISFSYALLPRLDRPTTVHSLLQMAPVAKEMESPEEERLLGPQAPPPPPSAAEVHKKRGDEEFLVPINMDIRRERNPPAFASRTGILIWLTLQNSVHTLLIRYSRARDVEDMFFSSVAVFFTEVLKAVICLWMIMQEENGVLGMINSIRTHIVQEPMDTLKTCIPAIIYTVQNNLFYVAASHLEAATFMITSQMKIFTTAIFSVLLLRRSLARAQWFALAILFVGVSLVQLQPDAKKKESGVEQNPIIGLSAVIVACCLSGFAGVYFEKILKSASPVSLWVRNVQMGLFAMPASLVAALLQDGAAIASKGMLFGFDFIVWLTVFWYCIGGLSVAVCIKYADNIAKNFATSVAIIISTFGSMYLFSFQPGAPFSIGATLVIFSIFLYSSTAAFLKVFRC</sequence>
<evidence type="ECO:0000256" key="4">
    <source>
        <dbReference type="ARBA" id="ARBA00022692"/>
    </source>
</evidence>
<dbReference type="PANTHER" id="PTHR10231">
    <property type="entry name" value="NUCLEOTIDE-SUGAR TRANSMEMBRANE TRANSPORTER"/>
    <property type="match status" value="1"/>
</dbReference>
<comment type="similarity">
    <text evidence="2">Belongs to the nucleotide-sugar transporter family. SLC35A subfamily.</text>
</comment>
<evidence type="ECO:0000259" key="10">
    <source>
        <dbReference type="Pfam" id="PF00984"/>
    </source>
</evidence>
<proteinExistence type="inferred from homology"/>
<dbReference type="InterPro" id="IPR037185">
    <property type="entry name" value="EmrE-like"/>
</dbReference>
<dbReference type="Pfam" id="PF04142">
    <property type="entry name" value="Nuc_sug_transp"/>
    <property type="match status" value="1"/>
</dbReference>
<feature type="transmembrane region" description="Helical" evidence="8">
    <location>
        <begin position="361"/>
        <end position="382"/>
    </location>
</feature>
<gene>
    <name evidence="11" type="ORF">QR680_005857</name>
</gene>
<dbReference type="GO" id="GO:0016616">
    <property type="term" value="F:oxidoreductase activity, acting on the CH-OH group of donors, NAD or NADP as acceptor"/>
    <property type="evidence" value="ECO:0007669"/>
    <property type="project" value="InterPro"/>
</dbReference>
<feature type="signal peptide" evidence="9">
    <location>
        <begin position="1"/>
        <end position="19"/>
    </location>
</feature>
<comment type="subcellular location">
    <subcellularLocation>
        <location evidence="1">Membrane</location>
        <topology evidence="1">Multi-pass membrane protein</topology>
    </subcellularLocation>
</comment>
<keyword evidence="3" id="KW-0813">Transport</keyword>
<dbReference type="GO" id="GO:0015165">
    <property type="term" value="F:pyrimidine nucleotide-sugar transmembrane transporter activity"/>
    <property type="evidence" value="ECO:0007669"/>
    <property type="project" value="InterPro"/>
</dbReference>
<dbReference type="InterPro" id="IPR008927">
    <property type="entry name" value="6-PGluconate_DH-like_C_sf"/>
</dbReference>
<evidence type="ECO:0000313" key="11">
    <source>
        <dbReference type="EMBL" id="KAK0411809.1"/>
    </source>
</evidence>
<dbReference type="SUPFAM" id="SSF48179">
    <property type="entry name" value="6-phosphogluconate dehydrogenase C-terminal domain-like"/>
    <property type="match status" value="1"/>
</dbReference>
<evidence type="ECO:0000256" key="6">
    <source>
        <dbReference type="ARBA" id="ARBA00023136"/>
    </source>
</evidence>
<keyword evidence="4 8" id="KW-0812">Transmembrane</keyword>
<dbReference type="InterPro" id="IPR014026">
    <property type="entry name" value="UDP-Glc/GDP-Man_DH_dimer"/>
</dbReference>
<reference evidence="11" key="1">
    <citation type="submission" date="2023-06" db="EMBL/GenBank/DDBJ databases">
        <title>Genomic analysis of the entomopathogenic nematode Steinernema hermaphroditum.</title>
        <authorList>
            <person name="Schwarz E.M."/>
            <person name="Heppert J.K."/>
            <person name="Baniya A."/>
            <person name="Schwartz H.T."/>
            <person name="Tan C.-H."/>
            <person name="Antoshechkin I."/>
            <person name="Sternberg P.W."/>
            <person name="Goodrich-Blair H."/>
            <person name="Dillman A.R."/>
        </authorList>
    </citation>
    <scope>NUCLEOTIDE SEQUENCE</scope>
    <source>
        <strain evidence="11">PS9179</strain>
        <tissue evidence="11">Whole animal</tissue>
    </source>
</reference>
<feature type="chain" id="PRO_5041392331" description="UDP-glucose/GDP-mannose dehydrogenase dimerisation domain-containing protein" evidence="9">
    <location>
        <begin position="20"/>
        <end position="480"/>
    </location>
</feature>
<dbReference type="GO" id="GO:0000139">
    <property type="term" value="C:Golgi membrane"/>
    <property type="evidence" value="ECO:0007669"/>
    <property type="project" value="InterPro"/>
</dbReference>
<feature type="transmembrane region" description="Helical" evidence="8">
    <location>
        <begin position="195"/>
        <end position="216"/>
    </location>
</feature>
<feature type="transmembrane region" description="Helical" evidence="8">
    <location>
        <begin position="454"/>
        <end position="475"/>
    </location>
</feature>
<dbReference type="EMBL" id="JAUCMV010000003">
    <property type="protein sequence ID" value="KAK0411809.1"/>
    <property type="molecule type" value="Genomic_DNA"/>
</dbReference>
<keyword evidence="5 8" id="KW-1133">Transmembrane helix</keyword>
<evidence type="ECO:0000256" key="9">
    <source>
        <dbReference type="SAM" id="SignalP"/>
    </source>
</evidence>
<keyword evidence="6 8" id="KW-0472">Membrane</keyword>